<feature type="region of interest" description="Disordered" evidence="1">
    <location>
        <begin position="218"/>
        <end position="269"/>
    </location>
</feature>
<accession>A0A7R9GEP4</accession>
<dbReference type="EMBL" id="OA883103">
    <property type="protein sequence ID" value="CAD7277933.1"/>
    <property type="molecule type" value="Genomic_DNA"/>
</dbReference>
<name>A0A7R9GEP4_9CRUS</name>
<feature type="region of interest" description="Disordered" evidence="1">
    <location>
        <begin position="459"/>
        <end position="506"/>
    </location>
</feature>
<dbReference type="InterPro" id="IPR052444">
    <property type="entry name" value="Spz/Toll_ligand-like"/>
</dbReference>
<proteinExistence type="predicted"/>
<feature type="compositionally biased region" description="Low complexity" evidence="1">
    <location>
        <begin position="61"/>
        <end position="72"/>
    </location>
</feature>
<dbReference type="PANTHER" id="PTHR23199:SF5">
    <property type="entry name" value="PROTEIN SPAETZLE 4"/>
    <property type="match status" value="1"/>
</dbReference>
<feature type="compositionally biased region" description="Low complexity" evidence="1">
    <location>
        <begin position="465"/>
        <end position="488"/>
    </location>
</feature>
<feature type="compositionally biased region" description="Polar residues" evidence="1">
    <location>
        <begin position="571"/>
        <end position="584"/>
    </location>
</feature>
<feature type="compositionally biased region" description="Low complexity" evidence="1">
    <location>
        <begin position="22"/>
        <end position="38"/>
    </location>
</feature>
<sequence>MASSEAVRVREPWTHAADVRGRAPGVGAAGRAPGCRGRPFLRASSEAVRVREPWTHAARRQQQQQQQHQDQQGSSREPRLMMVDTAVLGDVVDGVADLRMDRYMSDEPHLLQRRGRELLRRDQQNHLTANHIVATYEEKPSLAGGGDGGGSSSSMSTTREEGGEVRFQGMLPTAQLEAIAKVQYVHSSVPGQQNKFSFGHQSHHKYDQFEKEPVPEVVPLGGNPDTSSEQPWATPVGSSTTPITTSPSGHSNESFTSSSGAGGGGTVTVSEEAVGPLATTLPTAASFLVDNSSTLLGNVTAFHTTASVTLLETTTGGGNGSNEDEEDFPTTTAAVTGRRTQSPGGEATESTEPLMDMTEVVLEERRRPIAVTNDDDYQPTSETVTETPMPVKTSQRPNNKYHKMKGVNACPIKEEVVAPYWANNTRGEVLALLNLYPFEQFIHWEKCTCQHFDELHSSTSTSRCTAGTDADASSNTDSTDSWPSTPTTENNNGDDDEEEDDQEQELQQDDEVGAGGGAAMLLTSAGEPEKSGAAAATPRDREHQHDGEVSSMLPMDDSSSGIKDTADEQDLYSQRTPRQRTLSYLDTDFGPANIEPLDQADFLAYQMSGGREDDDDGDHLGKEP</sequence>
<evidence type="ECO:0000313" key="3">
    <source>
        <dbReference type="Proteomes" id="UP000678499"/>
    </source>
</evidence>
<protein>
    <submittedName>
        <fullName evidence="2">Uncharacterized protein</fullName>
    </submittedName>
</protein>
<dbReference type="GO" id="GO:0005121">
    <property type="term" value="F:Toll binding"/>
    <property type="evidence" value="ECO:0007669"/>
    <property type="project" value="TreeGrafter"/>
</dbReference>
<dbReference type="SUPFAM" id="SSF57501">
    <property type="entry name" value="Cystine-knot cytokines"/>
    <property type="match status" value="1"/>
</dbReference>
<feature type="region of interest" description="Disordered" evidence="1">
    <location>
        <begin position="135"/>
        <end position="163"/>
    </location>
</feature>
<feature type="compositionally biased region" description="Basic and acidic residues" evidence="1">
    <location>
        <begin position="538"/>
        <end position="548"/>
    </location>
</feature>
<dbReference type="PANTHER" id="PTHR23199">
    <property type="entry name" value="NEUROTROPHIN 1-RELATED"/>
    <property type="match status" value="1"/>
</dbReference>
<feature type="compositionally biased region" description="Polar residues" evidence="1">
    <location>
        <begin position="329"/>
        <end position="351"/>
    </location>
</feature>
<dbReference type="GO" id="GO:0045087">
    <property type="term" value="P:innate immune response"/>
    <property type="evidence" value="ECO:0007669"/>
    <property type="project" value="TreeGrafter"/>
</dbReference>
<dbReference type="Proteomes" id="UP000678499">
    <property type="component" value="Unassembled WGS sequence"/>
</dbReference>
<dbReference type="AlphaFoldDB" id="A0A7R9GEP4"/>
<feature type="compositionally biased region" description="Acidic residues" evidence="1">
    <location>
        <begin position="492"/>
        <end position="506"/>
    </location>
</feature>
<dbReference type="GO" id="GO:0005576">
    <property type="term" value="C:extracellular region"/>
    <property type="evidence" value="ECO:0007669"/>
    <property type="project" value="TreeGrafter"/>
</dbReference>
<gene>
    <name evidence="2" type="ORF">NMOB1V02_LOCUS5651</name>
</gene>
<dbReference type="Gene3D" id="2.10.90.10">
    <property type="entry name" value="Cystine-knot cytokines"/>
    <property type="match status" value="1"/>
</dbReference>
<dbReference type="GO" id="GO:0021556">
    <property type="term" value="P:central nervous system formation"/>
    <property type="evidence" value="ECO:0007669"/>
    <property type="project" value="TreeGrafter"/>
</dbReference>
<feature type="region of interest" description="Disordered" evidence="1">
    <location>
        <begin position="1"/>
        <end position="40"/>
    </location>
</feature>
<feature type="region of interest" description="Disordered" evidence="1">
    <location>
        <begin position="373"/>
        <end position="402"/>
    </location>
</feature>
<organism evidence="2">
    <name type="scientific">Notodromas monacha</name>
    <dbReference type="NCBI Taxonomy" id="399045"/>
    <lineage>
        <taxon>Eukaryota</taxon>
        <taxon>Metazoa</taxon>
        <taxon>Ecdysozoa</taxon>
        <taxon>Arthropoda</taxon>
        <taxon>Crustacea</taxon>
        <taxon>Oligostraca</taxon>
        <taxon>Ostracoda</taxon>
        <taxon>Podocopa</taxon>
        <taxon>Podocopida</taxon>
        <taxon>Cypridocopina</taxon>
        <taxon>Cypridoidea</taxon>
        <taxon>Cyprididae</taxon>
        <taxon>Notodromas</taxon>
    </lineage>
</organism>
<evidence type="ECO:0000313" key="2">
    <source>
        <dbReference type="EMBL" id="CAD7277933.1"/>
    </source>
</evidence>
<feature type="region of interest" description="Disordered" evidence="1">
    <location>
        <begin position="313"/>
        <end position="351"/>
    </location>
</feature>
<dbReference type="EMBL" id="CAJPEX010001066">
    <property type="protein sequence ID" value="CAG0918085.1"/>
    <property type="molecule type" value="Genomic_DNA"/>
</dbReference>
<dbReference type="GO" id="GO:0008083">
    <property type="term" value="F:growth factor activity"/>
    <property type="evidence" value="ECO:0007669"/>
    <property type="project" value="TreeGrafter"/>
</dbReference>
<feature type="compositionally biased region" description="Low complexity" evidence="1">
    <location>
        <begin position="234"/>
        <end position="259"/>
    </location>
</feature>
<feature type="region of interest" description="Disordered" evidence="1">
    <location>
        <begin position="527"/>
        <end position="624"/>
    </location>
</feature>
<feature type="region of interest" description="Disordered" evidence="1">
    <location>
        <begin position="54"/>
        <end position="78"/>
    </location>
</feature>
<feature type="compositionally biased region" description="Basic and acidic residues" evidence="1">
    <location>
        <begin position="7"/>
        <end position="21"/>
    </location>
</feature>
<reference evidence="2" key="1">
    <citation type="submission" date="2020-11" db="EMBL/GenBank/DDBJ databases">
        <authorList>
            <person name="Tran Van P."/>
        </authorList>
    </citation>
    <scope>NUCLEOTIDE SEQUENCE</scope>
</reference>
<evidence type="ECO:0000256" key="1">
    <source>
        <dbReference type="SAM" id="MobiDB-lite"/>
    </source>
</evidence>
<keyword evidence="3" id="KW-1185">Reference proteome</keyword>
<dbReference type="OrthoDB" id="6594799at2759"/>
<dbReference type="InterPro" id="IPR029034">
    <property type="entry name" value="Cystine-knot_cytokine"/>
</dbReference>
<feature type="compositionally biased region" description="Polar residues" evidence="1">
    <location>
        <begin position="378"/>
        <end position="398"/>
    </location>
</feature>